<keyword evidence="3" id="KW-1029">Fimbrium biogenesis</keyword>
<evidence type="ECO:0000256" key="2">
    <source>
        <dbReference type="ARBA" id="ARBA00008387"/>
    </source>
</evidence>
<evidence type="ECO:0000256" key="5">
    <source>
        <dbReference type="ARBA" id="ARBA00022837"/>
    </source>
</evidence>
<dbReference type="SUPFAM" id="SSF50998">
    <property type="entry name" value="Quinoprotein alcohol dehydrogenase-like"/>
    <property type="match status" value="1"/>
</dbReference>
<feature type="signal peptide" evidence="7">
    <location>
        <begin position="1"/>
        <end position="24"/>
    </location>
</feature>
<protein>
    <submittedName>
        <fullName evidence="9">Pilus assembly protein</fullName>
    </submittedName>
</protein>
<name>A0ABV7AXR4_9GAMM</name>
<dbReference type="RefSeq" id="WP_377815657.1">
    <property type="nucleotide sequence ID" value="NZ_JBHRSJ010000034.1"/>
</dbReference>
<dbReference type="Proteomes" id="UP001595457">
    <property type="component" value="Unassembled WGS sequence"/>
</dbReference>
<dbReference type="Pfam" id="PF05567">
    <property type="entry name" value="T4P_PilY1"/>
    <property type="match status" value="1"/>
</dbReference>
<comment type="caution">
    <text evidence="9">The sequence shown here is derived from an EMBL/GenBank/DDBJ whole genome shotgun (WGS) entry which is preliminary data.</text>
</comment>
<evidence type="ECO:0000313" key="9">
    <source>
        <dbReference type="EMBL" id="MFC2973788.1"/>
    </source>
</evidence>
<evidence type="ECO:0000256" key="4">
    <source>
        <dbReference type="ARBA" id="ARBA00022723"/>
    </source>
</evidence>
<evidence type="ECO:0000313" key="10">
    <source>
        <dbReference type="Proteomes" id="UP001595457"/>
    </source>
</evidence>
<keyword evidence="6" id="KW-0281">Fimbrium</keyword>
<comment type="similarity">
    <text evidence="2">Belongs to the PilY1 family.</text>
</comment>
<reference evidence="10" key="1">
    <citation type="journal article" date="2019" name="Int. J. Syst. Evol. Microbiol.">
        <title>The Global Catalogue of Microorganisms (GCM) 10K type strain sequencing project: providing services to taxonomists for standard genome sequencing and annotation.</title>
        <authorList>
            <consortium name="The Broad Institute Genomics Platform"/>
            <consortium name="The Broad Institute Genome Sequencing Center for Infectious Disease"/>
            <person name="Wu L."/>
            <person name="Ma J."/>
        </authorList>
    </citation>
    <scope>NUCLEOTIDE SEQUENCE [LARGE SCALE GENOMIC DNA]</scope>
    <source>
        <strain evidence="10">KCTC 62195</strain>
    </source>
</reference>
<evidence type="ECO:0000256" key="7">
    <source>
        <dbReference type="SAM" id="SignalP"/>
    </source>
</evidence>
<dbReference type="InterPro" id="IPR008707">
    <property type="entry name" value="B-propeller_PilY1"/>
</dbReference>
<keyword evidence="5" id="KW-0106">Calcium</keyword>
<dbReference type="EMBL" id="JBHRSJ010000034">
    <property type="protein sequence ID" value="MFC2973788.1"/>
    <property type="molecule type" value="Genomic_DNA"/>
</dbReference>
<feature type="domain" description="PilY1 beta-propeller" evidence="8">
    <location>
        <begin position="837"/>
        <end position="1012"/>
    </location>
</feature>
<keyword evidence="4" id="KW-0479">Metal-binding</keyword>
<organism evidence="9 10">
    <name type="scientific">Azotobacter bryophylli</name>
    <dbReference type="NCBI Taxonomy" id="1986537"/>
    <lineage>
        <taxon>Bacteria</taxon>
        <taxon>Pseudomonadati</taxon>
        <taxon>Pseudomonadota</taxon>
        <taxon>Gammaproteobacteria</taxon>
        <taxon>Pseudomonadales</taxon>
        <taxon>Pseudomonadaceae</taxon>
        <taxon>Azotobacter</taxon>
    </lineage>
</organism>
<sequence length="1242" mass="130611">MSKLGNWVAAVGLPLLLCSALARAEDIDIYTGLNPSAANPPTVLLVWDNAANNSASAQDVCTQYADGSGAPSLGTNTASGMEQCAMVNALLTLKSDPDLLGKVKIGLMIFNKNGFSNNGNGQCGYLVRAPALMDSTGVSNLIADIKGFQNTGSNSVKTNGVAVGATMAEAWAMLNGKSNSCSGVNYSNLAEVATQCRDAVLIYIGNAFTNSNPGDGGDADVFLKSELTSSFGYSTSSNEYSLFSDPIAVPLLNTSGNDNNDYWADEWTRFMKRVSVIDSAASDKNVTTYTISVADSANQGQAQPVINYYAEMAKQGGGKSFLVDFRNTSGLSNAILSVFNDVQAKNSVFASATLPVTANTQGTYLNQVFVAMFRPDDNAHPRWYGNLKQYQLGLDSGDNIVLTDATEDPNAGTVTSKTNPTTGALSPDAVSFWTTNTPGVPGWPATGFWLNSPSGKGLQFDSPDGELVEKGGAAEMARADNLTASYADSNNDNGRNLLTCNRVGGCSSGFSEFSTGNGTLMTNALALFGVGQAASYSGSLSAGMKFQGQATSCKAASKSCTFTVPFMGANSGVNASDLISNSLSIANFEGACNLPTGCAVLSASNTDFSYTLSNLQTGSTYSVPGNTDFYKADRSVTVTTSTAHGLGVGDSVILKSCAGQANSSLVTGLSGLPASGYRNVTVTGATSNTFTFQWDSPAITMPGASVSCTIEPALTASNLINWVRGWDIAGNEELAGPGAPVTVRPSLHGDVLHSRPAVINYGGSTGVVVFYGANDGVFRAVNGNQTQPITTSKGSVRAGDELWGFIAPEFHRKFKRLFQNTPLVDIAGVMDPNKQPKDYFFDGSTTVLRDTRLGTSTAGKTYIYLTARRGGRLIYALDVSDPATPKFLWSKDQDDIPELGQTWSQPKVALLEGRDNPVLIMGAGYAPEQDADPVAAADTMGRGILVLDTITGEVVWAALANCSGLTATCVENSGLTHSIAADVTLMDRNADGYIDRVYAADTGANIWRLDLQPAGYQAAVDPGQWRLTKLAALGGTGNNARKFLFAPDVIPTNDFDVVMAVSGDREHPLYTTATTAGLAYNVQNRIYMLKDTEIGSIMDSTFVALTNTDLAANPSTFNASGLMVKGFYIDLKNPGEKGVNAPTTVAGKTYFSTNYPDVPQANSCTADLGFARAYTVDFKTATVNFTRFVGGGLPPSAVSGLVEIGDKTVPFIIGGSGPTTFDPSIPEIDLNNNRRRAYWYAR</sequence>
<evidence type="ECO:0000259" key="8">
    <source>
        <dbReference type="Pfam" id="PF05567"/>
    </source>
</evidence>
<dbReference type="InterPro" id="IPR011047">
    <property type="entry name" value="Quinoprotein_ADH-like_sf"/>
</dbReference>
<accession>A0ABV7AXR4</accession>
<feature type="chain" id="PRO_5045769686" evidence="7">
    <location>
        <begin position="25"/>
        <end position="1242"/>
    </location>
</feature>
<evidence type="ECO:0000256" key="3">
    <source>
        <dbReference type="ARBA" id="ARBA00022558"/>
    </source>
</evidence>
<comment type="subcellular location">
    <subcellularLocation>
        <location evidence="1">Fimbrium</location>
    </subcellularLocation>
</comment>
<proteinExistence type="inferred from homology"/>
<gene>
    <name evidence="9" type="ORF">ACFOJE_16405</name>
</gene>
<keyword evidence="10" id="KW-1185">Reference proteome</keyword>
<evidence type="ECO:0000256" key="1">
    <source>
        <dbReference type="ARBA" id="ARBA00004561"/>
    </source>
</evidence>
<keyword evidence="7" id="KW-0732">Signal</keyword>
<evidence type="ECO:0000256" key="6">
    <source>
        <dbReference type="ARBA" id="ARBA00023263"/>
    </source>
</evidence>